<protein>
    <recommendedName>
        <fullName evidence="3">Histone deacetylase domain-containing protein</fullName>
    </recommendedName>
</protein>
<evidence type="ECO:0000313" key="4">
    <source>
        <dbReference type="EMBL" id="RCV16336.1"/>
    </source>
</evidence>
<dbReference type="PANTHER" id="PTHR10625">
    <property type="entry name" value="HISTONE DEACETYLASE HDAC1-RELATED"/>
    <property type="match status" value="1"/>
</dbReference>
<dbReference type="InterPro" id="IPR000286">
    <property type="entry name" value="HDACs"/>
</dbReference>
<evidence type="ECO:0000259" key="3">
    <source>
        <dbReference type="Pfam" id="PF00850"/>
    </source>
</evidence>
<organism evidence="4">
    <name type="scientific">Setaria italica</name>
    <name type="common">Foxtail millet</name>
    <name type="synonym">Panicum italicum</name>
    <dbReference type="NCBI Taxonomy" id="4555"/>
    <lineage>
        <taxon>Eukaryota</taxon>
        <taxon>Viridiplantae</taxon>
        <taxon>Streptophyta</taxon>
        <taxon>Embryophyta</taxon>
        <taxon>Tracheophyta</taxon>
        <taxon>Spermatophyta</taxon>
        <taxon>Magnoliopsida</taxon>
        <taxon>Liliopsida</taxon>
        <taxon>Poales</taxon>
        <taxon>Poaceae</taxon>
        <taxon>PACMAD clade</taxon>
        <taxon>Panicoideae</taxon>
        <taxon>Panicodae</taxon>
        <taxon>Paniceae</taxon>
        <taxon>Cenchrinae</taxon>
        <taxon>Setaria</taxon>
    </lineage>
</organism>
<comment type="cofactor">
    <cofactor evidence="1">
        <name>Zn(2+)</name>
        <dbReference type="ChEBI" id="CHEBI:29105"/>
    </cofactor>
</comment>
<dbReference type="Gene3D" id="3.40.800.20">
    <property type="entry name" value="Histone deacetylase domain"/>
    <property type="match status" value="1"/>
</dbReference>
<reference evidence="4" key="1">
    <citation type="journal article" date="2012" name="Nat. Biotechnol.">
        <title>Reference genome sequence of the model plant Setaria.</title>
        <authorList>
            <person name="Bennetzen J.L."/>
            <person name="Schmutz J."/>
            <person name="Wang H."/>
            <person name="Percifield R."/>
            <person name="Hawkins J."/>
            <person name="Pontaroli A.C."/>
            <person name="Estep M."/>
            <person name="Feng L."/>
            <person name="Vaughn J.N."/>
            <person name="Grimwood J."/>
            <person name="Jenkins J."/>
            <person name="Barry K."/>
            <person name="Lindquist E."/>
            <person name="Hellsten U."/>
            <person name="Deshpande S."/>
            <person name="Wang X."/>
            <person name="Wu X."/>
            <person name="Mitros T."/>
            <person name="Triplett J."/>
            <person name="Yang X."/>
            <person name="Ye C.Y."/>
            <person name="Mauro-Herrera M."/>
            <person name="Wang L."/>
            <person name="Li P."/>
            <person name="Sharma M."/>
            <person name="Sharma R."/>
            <person name="Ronald P.C."/>
            <person name="Panaud O."/>
            <person name="Kellogg E.A."/>
            <person name="Brutnell T.P."/>
            <person name="Doust A.N."/>
            <person name="Tuskan G.A."/>
            <person name="Rokhsar D."/>
            <person name="Devos K.M."/>
        </authorList>
    </citation>
    <scope>NUCLEOTIDE SEQUENCE [LARGE SCALE GENOMIC DNA]</scope>
    <source>
        <strain evidence="4">Yugu1</strain>
    </source>
</reference>
<feature type="compositionally biased region" description="Low complexity" evidence="2">
    <location>
        <begin position="72"/>
        <end position="84"/>
    </location>
</feature>
<reference evidence="4" key="2">
    <citation type="submission" date="2015-07" db="EMBL/GenBank/DDBJ databases">
        <authorList>
            <person name="Noorani M."/>
        </authorList>
    </citation>
    <scope>NUCLEOTIDE SEQUENCE</scope>
    <source>
        <strain evidence="4">Yugu1</strain>
    </source>
</reference>
<dbReference type="EMBL" id="CM003530">
    <property type="protein sequence ID" value="RCV16336.1"/>
    <property type="molecule type" value="Genomic_DNA"/>
</dbReference>
<name>A0A368QEC0_SETIT</name>
<dbReference type="InterPro" id="IPR023801">
    <property type="entry name" value="His_deacetylse_dom"/>
</dbReference>
<feature type="domain" description="Histone deacetylase" evidence="3">
    <location>
        <begin position="200"/>
        <end position="306"/>
    </location>
</feature>
<dbReference type="PANTHER" id="PTHR10625:SF20">
    <property type="entry name" value="HISTONE DEACETYLASE DOMAIN-CONTAINING PROTEIN"/>
    <property type="match status" value="1"/>
</dbReference>
<dbReference type="Pfam" id="PF00850">
    <property type="entry name" value="Hist_deacetyl"/>
    <property type="match status" value="1"/>
</dbReference>
<dbReference type="OrthoDB" id="437693at2759"/>
<proteinExistence type="predicted"/>
<feature type="region of interest" description="Disordered" evidence="2">
    <location>
        <begin position="1"/>
        <end position="22"/>
    </location>
</feature>
<gene>
    <name evidence="4" type="ORF">SETIT_3G130200v2</name>
</gene>
<evidence type="ECO:0000256" key="2">
    <source>
        <dbReference type="SAM" id="MobiDB-lite"/>
    </source>
</evidence>
<sequence length="309" mass="32626">MEEEEEIGVPHRSPPVSGARGGRLTAVGQRWGVATSAPVSASPLPPSRLLHLGLGAPAREAAWIGGGGRCRAATPAPTRPRSAPVPGGRAPVSGGHVFWRTEKDEDERGLEATEAAVRVVATSDCIEEDNTAAASTAVSLARLAELVRLIGSADLKSGLDRGTRAAGLSCLVAVTATRRGPDSGLPYRSMERMHISDLPNLLVQQKLLYPFRKQVGGSVLSAKLALERGWAINIGGGHHCSAEEGGGFCAYADISLCIHFAFVRLNISRVMIIDLDAHQGNGHEKDFGGDGRVYTLDMYNSGIYPFVST</sequence>
<dbReference type="InterPro" id="IPR023696">
    <property type="entry name" value="Ureohydrolase_dom_sf"/>
</dbReference>
<accession>A0A368QEC0</accession>
<dbReference type="SUPFAM" id="SSF52768">
    <property type="entry name" value="Arginase/deacetylase"/>
    <property type="match status" value="1"/>
</dbReference>
<dbReference type="AlphaFoldDB" id="A0A368QEC0"/>
<feature type="region of interest" description="Disordered" evidence="2">
    <location>
        <begin position="72"/>
        <end position="95"/>
    </location>
</feature>
<dbReference type="STRING" id="4555.A0A368QEC0"/>
<dbReference type="InterPro" id="IPR037138">
    <property type="entry name" value="His_deacetylse_dom_sf"/>
</dbReference>
<evidence type="ECO:0000256" key="1">
    <source>
        <dbReference type="ARBA" id="ARBA00001947"/>
    </source>
</evidence>
<dbReference type="PRINTS" id="PR01270">
    <property type="entry name" value="HDASUPER"/>
</dbReference>